<protein>
    <recommendedName>
        <fullName evidence="8">NACHT domain-containing protein</fullName>
    </recommendedName>
</protein>
<dbReference type="AlphaFoldDB" id="A0AA40CMP2"/>
<keyword evidence="3" id="KW-1133">Transmembrane helix</keyword>
<dbReference type="Proteomes" id="UP001174936">
    <property type="component" value="Unassembled WGS sequence"/>
</dbReference>
<feature type="compositionally biased region" description="Acidic residues" evidence="2">
    <location>
        <begin position="243"/>
        <end position="258"/>
    </location>
</feature>
<dbReference type="EMBL" id="JAULSV010000005">
    <property type="protein sequence ID" value="KAK0644062.1"/>
    <property type="molecule type" value="Genomic_DNA"/>
</dbReference>
<dbReference type="SUPFAM" id="SSF52540">
    <property type="entry name" value="P-loop containing nucleoside triphosphate hydrolases"/>
    <property type="match status" value="1"/>
</dbReference>
<keyword evidence="3" id="KW-0812">Transmembrane</keyword>
<evidence type="ECO:0000256" key="2">
    <source>
        <dbReference type="SAM" id="MobiDB-lite"/>
    </source>
</evidence>
<feature type="compositionally biased region" description="Low complexity" evidence="2">
    <location>
        <begin position="259"/>
        <end position="270"/>
    </location>
</feature>
<accession>A0AA40CMP2</accession>
<keyword evidence="7" id="KW-1185">Reference proteome</keyword>
<sequence>MDPATAIGVASGIISFISFSTKLVAGAIKIHESVDGALDDDRSRTAVANELRLFSARLVPPNSSQLSEEEKSLCLLAKECGVLSDRLINLLDKVKPKDVKSKSQSLWAALKSAVSESEKSSLQNMLSNCRAQLEIQLIFFSSRGMKESLATLIRSAKDDGTRLDTIRSSIDQLNSSVEAAVKASHLHAKAQDQVAELLQTSSIMFAQQQILGGLFFDSMRGRQEMVTDAHDNTFRWIYESENSDGEANDQGLEDDSDSSDTSSEFSHISSPEYESSGDENEGSHVLMTASDERILAVREDARAMFVTWLQEGSGIFHISGKLGCGKSTMMKYLSGHPRTMECLRRWAGNRKLVFAKFFFWKPGTPLQKSVFGLCRTLLYDILEQCPELIPSTLPSSWDIVNRKTFAWQAHVPLEIPEKEIVSALTRLSNCINEDTTDSHRFCFFIDGLDEYQTTSIIDHKDMVQLLQSWATPQSEAIKICVSSREHNVYMNAFSGPRLRLHDLTRLDLEAYVASKLDHASYLKGFSNLVKELVRGSGGIFQWVVIVVRSIREEIENGVDDVATLVEFLHTLPDELDDLYQHILITLPPGVRRKAYRSLDMVSFAERHKLLITAAAYSLFENYDRDNDYIMSDTFLAITIAQTPVSKRDHLGQKLLRGRCGGLLECISKRYFFELEPGSRPTRRLTLCFTHRSIPDFLDKYKKERQEIAAHLEGFDALDASSQMILADARLFGDQSTFRMGLTELLELRRQQGLESPPFRFLNSLEVLAAEKDPSVFCNPHNIVALNLVSHDNPRYATSSPLAMWVGKNGPEDLAQGVAHDIYSPLYTCASEGEFDFLLWKLRNDPTTANTFHKIAMLGAASFRIPLRKSMTDSCWSGYFTFLELLTEKERALPWEEACDSTAAAGYMIYGRSLAMRRVSTEFTGPAVFGRLNLWRIFLCDVFLYTEEPPDGCGKMMAWFLRHGADPRWSVKIIRSTTTNRQKDLYKVAMHFGSDSNATTIQSYKNVGAKYRWEKQDFTSLGSWVKATNMDEGVKNEILELLPEDEQGGEERILELVEGEPVEASVKGTPSGAGEVVAIPENKSKAFDATATKWVGNTAALSSIYLFLFVLIVSFLWGSHEALEFVICLFRHDTSGCQSG</sequence>
<evidence type="ECO:0000313" key="7">
    <source>
        <dbReference type="Proteomes" id="UP001174936"/>
    </source>
</evidence>
<dbReference type="Pfam" id="PF24883">
    <property type="entry name" value="NPHP3_N"/>
    <property type="match status" value="1"/>
</dbReference>
<feature type="domain" description="DUF7791" evidence="5">
    <location>
        <begin position="591"/>
        <end position="729"/>
    </location>
</feature>
<dbReference type="InterPro" id="IPR027417">
    <property type="entry name" value="P-loop_NTPase"/>
</dbReference>
<reference evidence="6" key="1">
    <citation type="submission" date="2023-06" db="EMBL/GenBank/DDBJ databases">
        <title>Genome-scale phylogeny and comparative genomics of the fungal order Sordariales.</title>
        <authorList>
            <consortium name="Lawrence Berkeley National Laboratory"/>
            <person name="Hensen N."/>
            <person name="Bonometti L."/>
            <person name="Westerberg I."/>
            <person name="Brannstrom I.O."/>
            <person name="Guillou S."/>
            <person name="Cros-Aarteil S."/>
            <person name="Calhoun S."/>
            <person name="Haridas S."/>
            <person name="Kuo A."/>
            <person name="Mondo S."/>
            <person name="Pangilinan J."/>
            <person name="Riley R."/>
            <person name="Labutti K."/>
            <person name="Andreopoulos B."/>
            <person name="Lipzen A."/>
            <person name="Chen C."/>
            <person name="Yanf M."/>
            <person name="Daum C."/>
            <person name="Ng V."/>
            <person name="Clum A."/>
            <person name="Steindorff A."/>
            <person name="Ohm R."/>
            <person name="Martin F."/>
            <person name="Silar P."/>
            <person name="Natvig D."/>
            <person name="Lalanne C."/>
            <person name="Gautier V."/>
            <person name="Ament-Velasquez S.L."/>
            <person name="Kruys A."/>
            <person name="Hutchinson M.I."/>
            <person name="Powell A.J."/>
            <person name="Barry K."/>
            <person name="Miller A.N."/>
            <person name="Grigoriev I.V."/>
            <person name="Debuchy R."/>
            <person name="Gladieux P."/>
            <person name="Thoren M.H."/>
            <person name="Johannesson H."/>
        </authorList>
    </citation>
    <scope>NUCLEOTIDE SEQUENCE</scope>
    <source>
        <strain evidence="6">SMH2532-1</strain>
    </source>
</reference>
<keyword evidence="3" id="KW-0472">Membrane</keyword>
<dbReference type="InterPro" id="IPR056693">
    <property type="entry name" value="DUF7791"/>
</dbReference>
<feature type="domain" description="Nephrocystin 3-like N-terminal" evidence="4">
    <location>
        <begin position="304"/>
        <end position="484"/>
    </location>
</feature>
<evidence type="ECO:0000259" key="4">
    <source>
        <dbReference type="Pfam" id="PF24883"/>
    </source>
</evidence>
<comment type="caution">
    <text evidence="6">The sequence shown here is derived from an EMBL/GenBank/DDBJ whole genome shotgun (WGS) entry which is preliminary data.</text>
</comment>
<name>A0AA40CMP2_9PEZI</name>
<feature type="region of interest" description="Disordered" evidence="2">
    <location>
        <begin position="243"/>
        <end position="282"/>
    </location>
</feature>
<evidence type="ECO:0000259" key="5">
    <source>
        <dbReference type="Pfam" id="PF25053"/>
    </source>
</evidence>
<dbReference type="Pfam" id="PF25053">
    <property type="entry name" value="DUF7791"/>
    <property type="match status" value="1"/>
</dbReference>
<gene>
    <name evidence="6" type="ORF">B0T16DRAFT_192572</name>
</gene>
<dbReference type="InterPro" id="IPR056884">
    <property type="entry name" value="NPHP3-like_N"/>
</dbReference>
<dbReference type="PANTHER" id="PTHR10039">
    <property type="entry name" value="AMELOGENIN"/>
    <property type="match status" value="1"/>
</dbReference>
<evidence type="ECO:0000313" key="6">
    <source>
        <dbReference type="EMBL" id="KAK0644062.1"/>
    </source>
</evidence>
<organism evidence="6 7">
    <name type="scientific">Cercophora newfieldiana</name>
    <dbReference type="NCBI Taxonomy" id="92897"/>
    <lineage>
        <taxon>Eukaryota</taxon>
        <taxon>Fungi</taxon>
        <taxon>Dikarya</taxon>
        <taxon>Ascomycota</taxon>
        <taxon>Pezizomycotina</taxon>
        <taxon>Sordariomycetes</taxon>
        <taxon>Sordariomycetidae</taxon>
        <taxon>Sordariales</taxon>
        <taxon>Lasiosphaeriaceae</taxon>
        <taxon>Cercophora</taxon>
    </lineage>
</organism>
<proteinExistence type="predicted"/>
<dbReference type="PANTHER" id="PTHR10039:SF5">
    <property type="entry name" value="NACHT DOMAIN-CONTAINING PROTEIN"/>
    <property type="match status" value="1"/>
</dbReference>
<evidence type="ECO:0000256" key="1">
    <source>
        <dbReference type="ARBA" id="ARBA00022737"/>
    </source>
</evidence>
<evidence type="ECO:0000256" key="3">
    <source>
        <dbReference type="SAM" id="Phobius"/>
    </source>
</evidence>
<feature type="transmembrane region" description="Helical" evidence="3">
    <location>
        <begin position="1093"/>
        <end position="1116"/>
    </location>
</feature>
<evidence type="ECO:0008006" key="8">
    <source>
        <dbReference type="Google" id="ProtNLM"/>
    </source>
</evidence>
<keyword evidence="1" id="KW-0677">Repeat</keyword>